<keyword evidence="3" id="KW-1185">Reference proteome</keyword>
<protein>
    <submittedName>
        <fullName evidence="2">Uncharacterized protein</fullName>
    </submittedName>
</protein>
<dbReference type="AlphaFoldDB" id="A0A1Y1IP15"/>
<dbReference type="OrthoDB" id="2278185at2759"/>
<evidence type="ECO:0000256" key="1">
    <source>
        <dbReference type="SAM" id="MobiDB-lite"/>
    </source>
</evidence>
<gene>
    <name evidence="2" type="ORF">KFL_005690120</name>
</gene>
<organism evidence="2 3">
    <name type="scientific">Klebsormidium nitens</name>
    <name type="common">Green alga</name>
    <name type="synonym">Ulothrix nitens</name>
    <dbReference type="NCBI Taxonomy" id="105231"/>
    <lineage>
        <taxon>Eukaryota</taxon>
        <taxon>Viridiplantae</taxon>
        <taxon>Streptophyta</taxon>
        <taxon>Klebsormidiophyceae</taxon>
        <taxon>Klebsormidiales</taxon>
        <taxon>Klebsormidiaceae</taxon>
        <taxon>Klebsormidium</taxon>
    </lineage>
</organism>
<name>A0A1Y1IP15_KLENI</name>
<evidence type="ECO:0000313" key="3">
    <source>
        <dbReference type="Proteomes" id="UP000054558"/>
    </source>
</evidence>
<reference evidence="2 3" key="1">
    <citation type="journal article" date="2014" name="Nat. Commun.">
        <title>Klebsormidium flaccidum genome reveals primary factors for plant terrestrial adaptation.</title>
        <authorList>
            <person name="Hori K."/>
            <person name="Maruyama F."/>
            <person name="Fujisawa T."/>
            <person name="Togashi T."/>
            <person name="Yamamoto N."/>
            <person name="Seo M."/>
            <person name="Sato S."/>
            <person name="Yamada T."/>
            <person name="Mori H."/>
            <person name="Tajima N."/>
            <person name="Moriyama T."/>
            <person name="Ikeuchi M."/>
            <person name="Watanabe M."/>
            <person name="Wada H."/>
            <person name="Kobayashi K."/>
            <person name="Saito M."/>
            <person name="Masuda T."/>
            <person name="Sasaki-Sekimoto Y."/>
            <person name="Mashiguchi K."/>
            <person name="Awai K."/>
            <person name="Shimojima M."/>
            <person name="Masuda S."/>
            <person name="Iwai M."/>
            <person name="Nobusawa T."/>
            <person name="Narise T."/>
            <person name="Kondo S."/>
            <person name="Saito H."/>
            <person name="Sato R."/>
            <person name="Murakawa M."/>
            <person name="Ihara Y."/>
            <person name="Oshima-Yamada Y."/>
            <person name="Ohtaka K."/>
            <person name="Satoh M."/>
            <person name="Sonobe K."/>
            <person name="Ishii M."/>
            <person name="Ohtani R."/>
            <person name="Kanamori-Sato M."/>
            <person name="Honoki R."/>
            <person name="Miyazaki D."/>
            <person name="Mochizuki H."/>
            <person name="Umetsu J."/>
            <person name="Higashi K."/>
            <person name="Shibata D."/>
            <person name="Kamiya Y."/>
            <person name="Sato N."/>
            <person name="Nakamura Y."/>
            <person name="Tabata S."/>
            <person name="Ida S."/>
            <person name="Kurokawa K."/>
            <person name="Ohta H."/>
        </authorList>
    </citation>
    <scope>NUCLEOTIDE SEQUENCE [LARGE SCALE GENOMIC DNA]</scope>
    <source>
        <strain evidence="2 3">NIES-2285</strain>
    </source>
</reference>
<feature type="non-terminal residue" evidence="2">
    <location>
        <position position="1"/>
    </location>
</feature>
<dbReference type="Proteomes" id="UP000054558">
    <property type="component" value="Unassembled WGS sequence"/>
</dbReference>
<feature type="region of interest" description="Disordered" evidence="1">
    <location>
        <begin position="124"/>
        <end position="155"/>
    </location>
</feature>
<evidence type="ECO:0000313" key="2">
    <source>
        <dbReference type="EMBL" id="GAQ89858.1"/>
    </source>
</evidence>
<proteinExistence type="predicted"/>
<dbReference type="EMBL" id="DF237518">
    <property type="protein sequence ID" value="GAQ89858.1"/>
    <property type="molecule type" value="Genomic_DNA"/>
</dbReference>
<sequence length="191" mass="19663">RLAVSPRPGLATRRPSPPVDARAPLWWGPLVCSPPAAAATARANPSARPAVFGGAGFAPRHAAAVRAQSCAVPSAHPVALAGVRLVPPRAAQWAHGLEGPSGHHATWGDAGLAHHRVVRAQHCPSPSVPQGPGAHNSLNGSHRLGGGRVERSGVSAGKTTQEVDWLWILEVALHCLMSSVFASNNTSKGPL</sequence>
<accession>A0A1Y1IP15</accession>